<dbReference type="EMBL" id="BTRK01000003">
    <property type="protein sequence ID" value="GMR44156.1"/>
    <property type="molecule type" value="Genomic_DNA"/>
</dbReference>
<reference evidence="1" key="2">
    <citation type="submission" date="2023-06" db="EMBL/GenBank/DDBJ databases">
        <title>Genome assembly of Pristionchus species.</title>
        <authorList>
            <person name="Yoshida K."/>
            <person name="Sommer R.J."/>
        </authorList>
    </citation>
    <scope>NUCLEOTIDE SEQUENCE</scope>
    <source>
        <strain evidence="1">RS5460</strain>
    </source>
</reference>
<gene>
    <name evidence="1" type="ORF">PMAYCL1PPCAC_14349</name>
    <name evidence="2" type="ORF">PMAYCL1PPCAC_14351</name>
</gene>
<dbReference type="Proteomes" id="UP001328107">
    <property type="component" value="Unassembled WGS sequence"/>
</dbReference>
<comment type="caution">
    <text evidence="1">The sequence shown here is derived from an EMBL/GenBank/DDBJ whole genome shotgun (WGS) entry which is preliminary data.</text>
</comment>
<name>A0AAN4ZQG2_9BILA</name>
<feature type="non-terminal residue" evidence="1">
    <location>
        <position position="1"/>
    </location>
</feature>
<sequence length="65" mass="7305">IAYAIAANSVTGQSSMICYENKTNAPIGLRLFYPSYRDPKFAPFSVPEPMFNKQETNMFTVLHDA</sequence>
<evidence type="ECO:0000313" key="3">
    <source>
        <dbReference type="Proteomes" id="UP001328107"/>
    </source>
</evidence>
<dbReference type="AlphaFoldDB" id="A0AAN4ZQG2"/>
<proteinExistence type="predicted"/>
<evidence type="ECO:0000313" key="1">
    <source>
        <dbReference type="EMBL" id="GMR44154.1"/>
    </source>
</evidence>
<evidence type="ECO:0000313" key="2">
    <source>
        <dbReference type="EMBL" id="GMR44156.1"/>
    </source>
</evidence>
<dbReference type="EMBL" id="BTRK01000003">
    <property type="protein sequence ID" value="GMR44154.1"/>
    <property type="molecule type" value="Genomic_DNA"/>
</dbReference>
<accession>A0AAN4ZQG2</accession>
<protein>
    <submittedName>
        <fullName evidence="1">Uncharacterized protein</fullName>
    </submittedName>
</protein>
<organism evidence="1 3">
    <name type="scientific">Pristionchus mayeri</name>
    <dbReference type="NCBI Taxonomy" id="1317129"/>
    <lineage>
        <taxon>Eukaryota</taxon>
        <taxon>Metazoa</taxon>
        <taxon>Ecdysozoa</taxon>
        <taxon>Nematoda</taxon>
        <taxon>Chromadorea</taxon>
        <taxon>Rhabditida</taxon>
        <taxon>Rhabditina</taxon>
        <taxon>Diplogasteromorpha</taxon>
        <taxon>Diplogasteroidea</taxon>
        <taxon>Neodiplogasteridae</taxon>
        <taxon>Pristionchus</taxon>
    </lineage>
</organism>
<keyword evidence="3" id="KW-1185">Reference proteome</keyword>
<reference evidence="3" key="1">
    <citation type="submission" date="2022-10" db="EMBL/GenBank/DDBJ databases">
        <title>Genome assembly of Pristionchus species.</title>
        <authorList>
            <person name="Yoshida K."/>
            <person name="Sommer R.J."/>
        </authorList>
    </citation>
    <scope>NUCLEOTIDE SEQUENCE [LARGE SCALE GENOMIC DNA]</scope>
    <source>
        <strain evidence="2 3">RS5460</strain>
    </source>
</reference>